<feature type="region of interest" description="Disordered" evidence="1">
    <location>
        <begin position="130"/>
        <end position="156"/>
    </location>
</feature>
<dbReference type="OrthoDB" id="3855901at2759"/>
<dbReference type="EMBL" id="JAHFYH010000084">
    <property type="protein sequence ID" value="KAH0214344.1"/>
    <property type="molecule type" value="Genomic_DNA"/>
</dbReference>
<feature type="compositionally biased region" description="Low complexity" evidence="1">
    <location>
        <begin position="17"/>
        <end position="31"/>
    </location>
</feature>
<protein>
    <submittedName>
        <fullName evidence="2">Uncharacterized protein</fullName>
    </submittedName>
</protein>
<reference evidence="2" key="2">
    <citation type="submission" date="2021-08" db="EMBL/GenBank/DDBJ databases">
        <authorList>
            <person name="Gostincar C."/>
            <person name="Sun X."/>
            <person name="Song Z."/>
            <person name="Gunde-Cimerman N."/>
        </authorList>
    </citation>
    <scope>NUCLEOTIDE SEQUENCE</scope>
    <source>
        <strain evidence="2">EXF-8016</strain>
    </source>
</reference>
<comment type="caution">
    <text evidence="2">The sequence shown here is derived from an EMBL/GenBank/DDBJ whole genome shotgun (WGS) entry which is preliminary data.</text>
</comment>
<feature type="non-terminal residue" evidence="2">
    <location>
        <position position="389"/>
    </location>
</feature>
<sequence>MAPFALFNHRSFRRGPSSQSASTSESVAAQQKTVMGGVPSKAASTVNEAPHRKLRPRSSSMHLLKRNRTPSASTAVRNPTVTQPSASVDTTTVEVSESEADYTRISLARRSDSQSTVKTLSDSVHSNRFEVPKDDSFESDASSTRTATRVTPPSEPAIVFGADDEQSGMSTPVPPQSLKTAHIQLPTPPFLTEDSPTKYGLRVTHSPSPDRAMVATQRQKMTGAGLFVHAATQQRSTTLTLPVDQAKSGATNPAQAFARSSPSLPLSDKMNKKPDQTNSLPSRKLHSNLNNPFKDAPQEHVAHALPLRTSQKACYREHDLWQRMGSNYKHPVACAICDGYEPPGDDFMTCVWCEVHQEWDAENFAGGVIIQLHGHTMSSKVSKRLYIVP</sequence>
<gene>
    <name evidence="2" type="ORF">KCV03_g8499</name>
</gene>
<feature type="region of interest" description="Disordered" evidence="1">
    <location>
        <begin position="1"/>
        <end position="99"/>
    </location>
</feature>
<organism evidence="2 3">
    <name type="scientific">Aureobasidium melanogenum</name>
    <name type="common">Aureobasidium pullulans var. melanogenum</name>
    <dbReference type="NCBI Taxonomy" id="46634"/>
    <lineage>
        <taxon>Eukaryota</taxon>
        <taxon>Fungi</taxon>
        <taxon>Dikarya</taxon>
        <taxon>Ascomycota</taxon>
        <taxon>Pezizomycotina</taxon>
        <taxon>Dothideomycetes</taxon>
        <taxon>Dothideomycetidae</taxon>
        <taxon>Dothideales</taxon>
        <taxon>Saccotheciaceae</taxon>
        <taxon>Aureobasidium</taxon>
    </lineage>
</organism>
<evidence type="ECO:0000256" key="1">
    <source>
        <dbReference type="SAM" id="MobiDB-lite"/>
    </source>
</evidence>
<feature type="compositionally biased region" description="Polar residues" evidence="1">
    <location>
        <begin position="276"/>
        <end position="285"/>
    </location>
</feature>
<feature type="compositionally biased region" description="Polar residues" evidence="1">
    <location>
        <begin position="69"/>
        <end position="95"/>
    </location>
</feature>
<evidence type="ECO:0000313" key="3">
    <source>
        <dbReference type="Proteomes" id="UP000767238"/>
    </source>
</evidence>
<reference evidence="2" key="1">
    <citation type="journal article" date="2021" name="J Fungi (Basel)">
        <title>Virulence traits and population genomics of the black yeast Aureobasidium melanogenum.</title>
        <authorList>
            <person name="Cernosa A."/>
            <person name="Sun X."/>
            <person name="Gostincar C."/>
            <person name="Fang C."/>
            <person name="Gunde-Cimerman N."/>
            <person name="Song Z."/>
        </authorList>
    </citation>
    <scope>NUCLEOTIDE SEQUENCE</scope>
    <source>
        <strain evidence="2">EXF-8016</strain>
    </source>
</reference>
<name>A0A9P8K3R9_AURME</name>
<dbReference type="Proteomes" id="UP000767238">
    <property type="component" value="Unassembled WGS sequence"/>
</dbReference>
<evidence type="ECO:0000313" key="2">
    <source>
        <dbReference type="EMBL" id="KAH0214344.1"/>
    </source>
</evidence>
<accession>A0A9P8K3R9</accession>
<dbReference type="AlphaFoldDB" id="A0A9P8K3R9"/>
<feature type="compositionally biased region" description="Polar residues" evidence="1">
    <location>
        <begin position="248"/>
        <end position="264"/>
    </location>
</feature>
<proteinExistence type="predicted"/>
<feature type="compositionally biased region" description="Polar residues" evidence="1">
    <location>
        <begin position="139"/>
        <end position="151"/>
    </location>
</feature>
<feature type="region of interest" description="Disordered" evidence="1">
    <location>
        <begin position="248"/>
        <end position="285"/>
    </location>
</feature>